<evidence type="ECO:0000313" key="7">
    <source>
        <dbReference type="Proteomes" id="UP000001880"/>
    </source>
</evidence>
<dbReference type="PANTHER" id="PTHR30290:SF9">
    <property type="entry name" value="OLIGOPEPTIDE-BINDING PROTEIN APPA"/>
    <property type="match status" value="1"/>
</dbReference>
<dbReference type="RefSeq" id="WP_012829529.1">
    <property type="nucleotide sequence ID" value="NC_013440.1"/>
</dbReference>
<keyword evidence="3 4" id="KW-0732">Signal</keyword>
<dbReference type="EMBL" id="CP001804">
    <property type="protein sequence ID" value="ACY16931.1"/>
    <property type="molecule type" value="Genomic_DNA"/>
</dbReference>
<evidence type="ECO:0000259" key="5">
    <source>
        <dbReference type="Pfam" id="PF00496"/>
    </source>
</evidence>
<gene>
    <name evidence="6" type="ordered locus">Hoch_4437</name>
</gene>
<keyword evidence="2" id="KW-0813">Transport</keyword>
<organism evidence="6 7">
    <name type="scientific">Haliangium ochraceum (strain DSM 14365 / JCM 11303 / SMP-2)</name>
    <dbReference type="NCBI Taxonomy" id="502025"/>
    <lineage>
        <taxon>Bacteria</taxon>
        <taxon>Pseudomonadati</taxon>
        <taxon>Myxococcota</taxon>
        <taxon>Polyangia</taxon>
        <taxon>Haliangiales</taxon>
        <taxon>Kofleriaceae</taxon>
        <taxon>Haliangium</taxon>
    </lineage>
</organism>
<evidence type="ECO:0000313" key="6">
    <source>
        <dbReference type="EMBL" id="ACY16931.1"/>
    </source>
</evidence>
<reference evidence="6 7" key="1">
    <citation type="journal article" date="2010" name="Stand. Genomic Sci.">
        <title>Complete genome sequence of Haliangium ochraceum type strain (SMP-2).</title>
        <authorList>
            <consortium name="US DOE Joint Genome Institute (JGI-PGF)"/>
            <person name="Ivanova N."/>
            <person name="Daum C."/>
            <person name="Lang E."/>
            <person name="Abt B."/>
            <person name="Kopitz M."/>
            <person name="Saunders E."/>
            <person name="Lapidus A."/>
            <person name="Lucas S."/>
            <person name="Glavina Del Rio T."/>
            <person name="Nolan M."/>
            <person name="Tice H."/>
            <person name="Copeland A."/>
            <person name="Cheng J.F."/>
            <person name="Chen F."/>
            <person name="Bruce D."/>
            <person name="Goodwin L."/>
            <person name="Pitluck S."/>
            <person name="Mavromatis K."/>
            <person name="Pati A."/>
            <person name="Mikhailova N."/>
            <person name="Chen A."/>
            <person name="Palaniappan K."/>
            <person name="Land M."/>
            <person name="Hauser L."/>
            <person name="Chang Y.J."/>
            <person name="Jeffries C.D."/>
            <person name="Detter J.C."/>
            <person name="Brettin T."/>
            <person name="Rohde M."/>
            <person name="Goker M."/>
            <person name="Bristow J."/>
            <person name="Markowitz V."/>
            <person name="Eisen J.A."/>
            <person name="Hugenholtz P."/>
            <person name="Kyrpides N.C."/>
            <person name="Klenk H.P."/>
        </authorList>
    </citation>
    <scope>NUCLEOTIDE SEQUENCE [LARGE SCALE GENOMIC DNA]</scope>
    <source>
        <strain evidence="7">DSM 14365 / CIP 107738 / JCM 11303 / AJ 13395 / SMP-2</strain>
    </source>
</reference>
<dbReference type="eggNOG" id="COG0747">
    <property type="taxonomic scope" value="Bacteria"/>
</dbReference>
<comment type="similarity">
    <text evidence="1">Belongs to the bacterial solute-binding protein 5 family.</text>
</comment>
<evidence type="ECO:0000256" key="3">
    <source>
        <dbReference type="ARBA" id="ARBA00022729"/>
    </source>
</evidence>
<dbReference type="KEGG" id="hoh:Hoch_4437"/>
<evidence type="ECO:0000256" key="4">
    <source>
        <dbReference type="SAM" id="SignalP"/>
    </source>
</evidence>
<keyword evidence="7" id="KW-1185">Reference proteome</keyword>
<dbReference type="OrthoDB" id="5469165at2"/>
<proteinExistence type="inferred from homology"/>
<feature type="chain" id="PRO_5003010759" evidence="4">
    <location>
        <begin position="27"/>
        <end position="497"/>
    </location>
</feature>
<dbReference type="Gene3D" id="3.40.190.10">
    <property type="entry name" value="Periplasmic binding protein-like II"/>
    <property type="match status" value="1"/>
</dbReference>
<evidence type="ECO:0000256" key="1">
    <source>
        <dbReference type="ARBA" id="ARBA00005695"/>
    </source>
</evidence>
<protein>
    <submittedName>
        <fullName evidence="6">Extracellular solute-binding protein family 5</fullName>
    </submittedName>
</protein>
<dbReference type="Gene3D" id="3.10.105.10">
    <property type="entry name" value="Dipeptide-binding Protein, Domain 3"/>
    <property type="match status" value="1"/>
</dbReference>
<name>D0LNM6_HALO1</name>
<dbReference type="HOGENOM" id="CLU_548318_0_0_7"/>
<dbReference type="Proteomes" id="UP000001880">
    <property type="component" value="Chromosome"/>
</dbReference>
<dbReference type="SUPFAM" id="SSF53850">
    <property type="entry name" value="Periplasmic binding protein-like II"/>
    <property type="match status" value="1"/>
</dbReference>
<dbReference type="InterPro" id="IPR039424">
    <property type="entry name" value="SBP_5"/>
</dbReference>
<feature type="domain" description="Solute-binding protein family 5" evidence="5">
    <location>
        <begin position="89"/>
        <end position="439"/>
    </location>
</feature>
<dbReference type="GO" id="GO:1904680">
    <property type="term" value="F:peptide transmembrane transporter activity"/>
    <property type="evidence" value="ECO:0007669"/>
    <property type="project" value="TreeGrafter"/>
</dbReference>
<dbReference type="PANTHER" id="PTHR30290">
    <property type="entry name" value="PERIPLASMIC BINDING COMPONENT OF ABC TRANSPORTER"/>
    <property type="match status" value="1"/>
</dbReference>
<feature type="signal peptide" evidence="4">
    <location>
        <begin position="1"/>
        <end position="26"/>
    </location>
</feature>
<dbReference type="GO" id="GO:0015833">
    <property type="term" value="P:peptide transport"/>
    <property type="evidence" value="ECO:0007669"/>
    <property type="project" value="TreeGrafter"/>
</dbReference>
<dbReference type="InterPro" id="IPR000914">
    <property type="entry name" value="SBP_5_dom"/>
</dbReference>
<accession>D0LNM6</accession>
<evidence type="ECO:0000256" key="2">
    <source>
        <dbReference type="ARBA" id="ARBA00022448"/>
    </source>
</evidence>
<dbReference type="Pfam" id="PF00496">
    <property type="entry name" value="SBP_bac_5"/>
    <property type="match status" value="1"/>
</dbReference>
<dbReference type="AlphaFoldDB" id="D0LNM6"/>
<sequence>MSARVFVAGRAAALAAALSVAAAALAPSPSAAESRPRYGGSVAAGLLGEPVHVDPAHARSHAELTLAGLLFDALYRIGARDAGGRVQLEPHLAAALPSVEATASGALARIPIRPGVMFHDGRALSAADVLASLRRLGTTPARWVLSDVRRIERDGDAVLLHLDAAATSDAERAALGERLALALSASASAITPGGAVPRASNPVGSGPFRVRAVDRRRRRIQLAAHDAHFAGRPYLDSLELRWFEDASGEAAAYEVGALALSQRGAVAYPGHRPKHQTVQATGPTAVLVYAGAGRRARMRSAAARRALSLALDRSGMRGIGTGERVEPALTPVPASLGGAGADAAAHQPRMSLARDALRQARADDSELDRALARGQELEILVDRSRPDDREIAETVAAALFRLGVRARITELPARGVTERVSRGDADLYIGHLSLPVPDAALVRAAAGQRVGELEIIPLLHRAVRVHHRSDLRGVTLDELARPDFADAYFFGAPARGE</sequence>
<dbReference type="STRING" id="502025.Hoch_4437"/>